<keyword evidence="7 9" id="KW-0811">Translocation</keyword>
<evidence type="ECO:0000259" key="13">
    <source>
        <dbReference type="Pfam" id="PF21760"/>
    </source>
</evidence>
<comment type="similarity">
    <text evidence="10">Belongs to the SecD/SecF family. SecF subfamily.</text>
</comment>
<dbReference type="NCBIfam" id="TIGR00966">
    <property type="entry name" value="transloc_SecF"/>
    <property type="match status" value="1"/>
</dbReference>
<feature type="transmembrane region" description="Helical" evidence="9">
    <location>
        <begin position="354"/>
        <end position="372"/>
    </location>
</feature>
<evidence type="ECO:0000256" key="8">
    <source>
        <dbReference type="ARBA" id="ARBA00023136"/>
    </source>
</evidence>
<reference evidence="15" key="1">
    <citation type="submission" date="2023-06" db="EMBL/GenBank/DDBJ databases">
        <title>Identification and characterization of horizontal gene transfer across gut microbiota members of farm animals based on homology search.</title>
        <authorList>
            <person name="Schwarzerova J."/>
            <person name="Nykrynova M."/>
            <person name="Jureckova K."/>
            <person name="Cejkova D."/>
            <person name="Rychlik I."/>
        </authorList>
    </citation>
    <scope>NUCLEOTIDE SEQUENCE</scope>
    <source>
        <strain evidence="15">ET39</strain>
    </source>
</reference>
<feature type="transmembrane region" description="Helical" evidence="9">
    <location>
        <begin position="247"/>
        <end position="269"/>
    </location>
</feature>
<feature type="domain" description="SecDF P1 head subdomain" evidence="14">
    <location>
        <begin position="131"/>
        <end position="233"/>
    </location>
</feature>
<comment type="function">
    <text evidence="9">Part of the Sec protein translocase complex. Interacts with the SecYEG preprotein conducting channel. SecDF uses the proton motive force (PMF) to complete protein translocation after the ATP-dependent function of SecA.</text>
</comment>
<dbReference type="NCBIfam" id="TIGR01129">
    <property type="entry name" value="secD"/>
    <property type="match status" value="1"/>
</dbReference>
<gene>
    <name evidence="9 15" type="primary">secD</name>
    <name evidence="10" type="synonym">secF</name>
    <name evidence="15" type="ORF">QUV96_01885</name>
</gene>
<feature type="transmembrane region" description="Helical" evidence="9">
    <location>
        <begin position="568"/>
        <end position="589"/>
    </location>
</feature>
<evidence type="ECO:0000313" key="16">
    <source>
        <dbReference type="Proteomes" id="UP001529340"/>
    </source>
</evidence>
<dbReference type="InterPro" id="IPR022646">
    <property type="entry name" value="SecD/SecF_CS"/>
</dbReference>
<evidence type="ECO:0000256" key="11">
    <source>
        <dbReference type="SAM" id="MobiDB-lite"/>
    </source>
</evidence>
<feature type="domain" description="Protein translocase subunit SecDF P1" evidence="13">
    <location>
        <begin position="58"/>
        <end position="117"/>
    </location>
</feature>
<dbReference type="PANTHER" id="PTHR30081">
    <property type="entry name" value="PROTEIN-EXPORT MEMBRANE PROTEIN SEC"/>
    <property type="match status" value="1"/>
</dbReference>
<evidence type="ECO:0000256" key="4">
    <source>
        <dbReference type="ARBA" id="ARBA00022692"/>
    </source>
</evidence>
<dbReference type="EMBL" id="JAUDCG010000005">
    <property type="protein sequence ID" value="MDM8156386.1"/>
    <property type="molecule type" value="Genomic_DNA"/>
</dbReference>
<reference evidence="15" key="2">
    <citation type="submission" date="2023-06" db="EMBL/GenBank/DDBJ databases">
        <authorList>
            <person name="Zeman M."/>
            <person name="Kubasova T."/>
            <person name="Jahodarova E."/>
            <person name="Nykrynova M."/>
            <person name="Rychlik I."/>
        </authorList>
    </citation>
    <scope>NUCLEOTIDE SEQUENCE</scope>
    <source>
        <strain evidence="15">ET39</strain>
    </source>
</reference>
<dbReference type="InterPro" id="IPR048631">
    <property type="entry name" value="SecD_1st"/>
</dbReference>
<evidence type="ECO:0000256" key="3">
    <source>
        <dbReference type="ARBA" id="ARBA00022475"/>
    </source>
</evidence>
<comment type="subunit">
    <text evidence="9">Forms a complex with SecF. Part of the essential Sec protein translocation apparatus which comprises SecA, SecYEG and auxiliary proteins SecDF. Other proteins may also be involved.</text>
</comment>
<keyword evidence="16" id="KW-1185">Reference proteome</keyword>
<evidence type="ECO:0000313" key="15">
    <source>
        <dbReference type="EMBL" id="MDM8156386.1"/>
    </source>
</evidence>
<keyword evidence="3 9" id="KW-1003">Cell membrane</keyword>
<dbReference type="Gene3D" id="1.20.1640.10">
    <property type="entry name" value="Multidrug efflux transporter AcrB transmembrane domain"/>
    <property type="match status" value="2"/>
</dbReference>
<feature type="region of interest" description="Disordered" evidence="11">
    <location>
        <begin position="736"/>
        <end position="760"/>
    </location>
</feature>
<feature type="compositionally biased region" description="Basic residues" evidence="11">
    <location>
        <begin position="736"/>
        <end position="745"/>
    </location>
</feature>
<dbReference type="Pfam" id="PF22599">
    <property type="entry name" value="SecDF_P1_head"/>
    <property type="match status" value="1"/>
</dbReference>
<feature type="transmembrane region" description="Helical" evidence="9">
    <location>
        <begin position="302"/>
        <end position="324"/>
    </location>
</feature>
<evidence type="ECO:0000256" key="7">
    <source>
        <dbReference type="ARBA" id="ARBA00023010"/>
    </source>
</evidence>
<dbReference type="SUPFAM" id="SSF82866">
    <property type="entry name" value="Multidrug efflux transporter AcrB transmembrane domain"/>
    <property type="match status" value="2"/>
</dbReference>
<dbReference type="PRINTS" id="PR01755">
    <property type="entry name" value="SECFTRNLCASE"/>
</dbReference>
<dbReference type="InterPro" id="IPR054384">
    <property type="entry name" value="SecDF_P1_head"/>
</dbReference>
<keyword evidence="2 9" id="KW-0813">Transport</keyword>
<organism evidence="15 16">
    <name type="scientific">Amedibacillus dolichus</name>
    <dbReference type="NCBI Taxonomy" id="31971"/>
    <lineage>
        <taxon>Bacteria</taxon>
        <taxon>Bacillati</taxon>
        <taxon>Bacillota</taxon>
        <taxon>Erysipelotrichia</taxon>
        <taxon>Erysipelotrichales</taxon>
        <taxon>Erysipelotrichaceae</taxon>
        <taxon>Amedibacillus</taxon>
    </lineage>
</organism>
<dbReference type="NCBIfam" id="TIGR00916">
    <property type="entry name" value="2A0604s01"/>
    <property type="match status" value="2"/>
</dbReference>
<comment type="caution">
    <text evidence="9">Lacks conserved residue(s) required for the propagation of feature annotation.</text>
</comment>
<dbReference type="Gene3D" id="3.30.70.3400">
    <property type="match status" value="1"/>
</dbReference>
<dbReference type="HAMAP" id="MF_01464_B">
    <property type="entry name" value="SecF_B"/>
    <property type="match status" value="1"/>
</dbReference>
<keyword evidence="8 9" id="KW-0472">Membrane</keyword>
<comment type="subcellular location">
    <subcellularLocation>
        <location evidence="1 9">Cell membrane</location>
        <topology evidence="1 9">Multi-pass membrane protein</topology>
    </subcellularLocation>
</comment>
<keyword evidence="6 9" id="KW-1133">Transmembrane helix</keyword>
<feature type="transmembrane region" description="Helical" evidence="9">
    <location>
        <begin position="678"/>
        <end position="696"/>
    </location>
</feature>
<feature type="transmembrane region" description="Helical" evidence="9">
    <location>
        <begin position="596"/>
        <end position="619"/>
    </location>
</feature>
<dbReference type="Pfam" id="PF07549">
    <property type="entry name" value="Sec_GG"/>
    <property type="match status" value="1"/>
</dbReference>
<evidence type="ECO:0000256" key="10">
    <source>
        <dbReference type="HAMAP-Rule" id="MF_01464"/>
    </source>
</evidence>
<dbReference type="InterPro" id="IPR005665">
    <property type="entry name" value="SecF_bac"/>
</dbReference>
<feature type="transmembrane region" description="Helical" evidence="9">
    <location>
        <begin position="276"/>
        <end position="296"/>
    </location>
</feature>
<dbReference type="Pfam" id="PF21760">
    <property type="entry name" value="SecD_1st"/>
    <property type="match status" value="1"/>
</dbReference>
<keyword evidence="5 9" id="KW-0653">Protein transport</keyword>
<dbReference type="InterPro" id="IPR055344">
    <property type="entry name" value="SecD_SecF_C_bact"/>
</dbReference>
<dbReference type="RefSeq" id="WP_289606856.1">
    <property type="nucleotide sequence ID" value="NZ_JAUDCG010000005.1"/>
</dbReference>
<comment type="caution">
    <text evidence="15">The sequence shown here is derived from an EMBL/GenBank/DDBJ whole genome shotgun (WGS) entry which is preliminary data.</text>
</comment>
<sequence>MKKSRLAAFGIIVATIIAVIIAFASDIRNSMTLGLDLQGGFEILYQVTPLEGQEMPDMEAVVSSVRKRVDVLGVSEPEITVEGNDRIRVSLAGVDSPDQARRIISSTANLTFRDVNDNLLMDASVLEEGGASVGQDQYGNYVVNLSLKDSDTFYQVTSEIAQRSSGQNLIVAWLDYEEGQSYAAESRKEDPAYISAATVSEGISGNSAQISGNFTPESATELKDLINSGSLPVQLTEQYSDVVSADYGLGAFSTTMLAGAIGVAAVMLFMICVYRLPGVISAITLAVYIFVVFLLYNAMGAVFTLSGIAALVLGVGMAVDSNILTFERIKDAMYHGRSVQSAFREGSRESFRTILDAQMTTLISAIILYLLGTGSVKGFATMLIVSTLTTLLLIVFVARFLLGLLVKSGCLDNRYELFSVRKNDVPDVSKNEERRKFPIFRKFDFVGKAKYFIFTSLAVIVVAAGCMVYHGVNGEGIMNFGIDFSSGTSLIVQSDSTIDSDALTQQLADLGIEVDSIRLGGSENTTANVYIKEAIDSEQLSQVKTTLQETYGHEVNDNIVTPVIGRELVRNAVIISLLAWIGILIYVSIRFKWDYALSGIVALIHDVIIILAFCAILRLEINTEIVAVLLTIIGYSINNSIVVFDRIRENVRKTRGHLDKDGYRTLVNEALATTCTRSVFSTLTTMLPVIALLLFGSDGISVFNLTLLIGLIAGAGSSMFIAAQLWYYLRLHKKPKKAKKKKKQTGKKELDEMTIPGIND</sequence>
<name>A0ABT7U9S6_9FIRM</name>
<evidence type="ECO:0000256" key="2">
    <source>
        <dbReference type="ARBA" id="ARBA00022448"/>
    </source>
</evidence>
<dbReference type="Pfam" id="PF02355">
    <property type="entry name" value="SecD_SecF_C"/>
    <property type="match status" value="2"/>
</dbReference>
<feature type="transmembrane region" description="Helical" evidence="9">
    <location>
        <begin position="625"/>
        <end position="644"/>
    </location>
</feature>
<feature type="domain" description="Protein export membrane protein SecD/SecF C-terminal" evidence="12">
    <location>
        <begin position="238"/>
        <end position="404"/>
    </location>
</feature>
<proteinExistence type="inferred from homology"/>
<accession>A0ABT7U9S6</accession>
<dbReference type="Proteomes" id="UP001529340">
    <property type="component" value="Unassembled WGS sequence"/>
</dbReference>
<dbReference type="Gene3D" id="3.30.1360.200">
    <property type="match status" value="1"/>
</dbReference>
<dbReference type="InterPro" id="IPR022645">
    <property type="entry name" value="SecD/SecF_bac"/>
</dbReference>
<evidence type="ECO:0000256" key="6">
    <source>
        <dbReference type="ARBA" id="ARBA00022989"/>
    </source>
</evidence>
<evidence type="ECO:0000256" key="1">
    <source>
        <dbReference type="ARBA" id="ARBA00004651"/>
    </source>
</evidence>
<feature type="domain" description="Protein export membrane protein SecD/SecF C-terminal" evidence="12">
    <location>
        <begin position="545"/>
        <end position="730"/>
    </location>
</feature>
<comment type="subunit">
    <text evidence="10">Forms a complex with SecD. Part of the essential Sec protein translocation apparatus which comprises SecA, SecYEG and auxiliary proteins SecDF. Other proteins may also be involved.</text>
</comment>
<dbReference type="PANTHER" id="PTHR30081:SF1">
    <property type="entry name" value="PROTEIN TRANSLOCASE SUBUNIT SECD"/>
    <property type="match status" value="1"/>
</dbReference>
<dbReference type="InterPro" id="IPR022813">
    <property type="entry name" value="SecD/SecF_arch_bac"/>
</dbReference>
<protein>
    <recommendedName>
        <fullName evidence="9 10">Multifunctional fusion protein</fullName>
    </recommendedName>
    <domain>
        <recommendedName>
            <fullName evidence="9">Protein translocase subunit SecD</fullName>
        </recommendedName>
    </domain>
    <domain>
        <recommendedName>
            <fullName evidence="10">Protein-export membrane protein SecF</fullName>
        </recommendedName>
    </domain>
</protein>
<evidence type="ECO:0000256" key="9">
    <source>
        <dbReference type="HAMAP-Rule" id="MF_01463"/>
    </source>
</evidence>
<dbReference type="InterPro" id="IPR005791">
    <property type="entry name" value="SecD"/>
</dbReference>
<evidence type="ECO:0000259" key="12">
    <source>
        <dbReference type="Pfam" id="PF02355"/>
    </source>
</evidence>
<feature type="transmembrane region" description="Helical" evidence="9">
    <location>
        <begin position="451"/>
        <end position="472"/>
    </location>
</feature>
<evidence type="ECO:0000256" key="5">
    <source>
        <dbReference type="ARBA" id="ARBA00022927"/>
    </source>
</evidence>
<feature type="transmembrane region" description="Helical" evidence="9">
    <location>
        <begin position="702"/>
        <end position="729"/>
    </location>
</feature>
<keyword evidence="4 9" id="KW-0812">Transmembrane</keyword>
<dbReference type="HAMAP" id="MF_01463_B">
    <property type="entry name" value="SecD_B"/>
    <property type="match status" value="1"/>
</dbReference>
<feature type="transmembrane region" description="Helical" evidence="9">
    <location>
        <begin position="378"/>
        <end position="406"/>
    </location>
</feature>
<comment type="similarity">
    <text evidence="9">Belongs to the SecD/SecF family. SecD subfamily.</text>
</comment>
<dbReference type="InterPro" id="IPR048634">
    <property type="entry name" value="SecD_SecF_C"/>
</dbReference>
<evidence type="ECO:0000259" key="14">
    <source>
        <dbReference type="Pfam" id="PF22599"/>
    </source>
</evidence>